<feature type="region of interest" description="Disordered" evidence="2">
    <location>
        <begin position="281"/>
        <end position="314"/>
    </location>
</feature>
<dbReference type="RefSeq" id="XP_004222032.1">
    <property type="nucleotide sequence ID" value="XM_004221984.1"/>
</dbReference>
<dbReference type="InterPro" id="IPR011992">
    <property type="entry name" value="EF-hand-dom_pair"/>
</dbReference>
<dbReference type="VEuPathDB" id="PlasmoDB:PCYB_082460"/>
<evidence type="ECO:0000256" key="2">
    <source>
        <dbReference type="SAM" id="MobiDB-lite"/>
    </source>
</evidence>
<evidence type="ECO:0008006" key="5">
    <source>
        <dbReference type="Google" id="ProtNLM"/>
    </source>
</evidence>
<dbReference type="OrthoDB" id="329772at2759"/>
<organism evidence="3 4">
    <name type="scientific">Plasmodium cynomolgi (strain B)</name>
    <dbReference type="NCBI Taxonomy" id="1120755"/>
    <lineage>
        <taxon>Eukaryota</taxon>
        <taxon>Sar</taxon>
        <taxon>Alveolata</taxon>
        <taxon>Apicomplexa</taxon>
        <taxon>Aconoidasida</taxon>
        <taxon>Haemosporida</taxon>
        <taxon>Plasmodiidae</taxon>
        <taxon>Plasmodium</taxon>
        <taxon>Plasmodium (Plasmodium)</taxon>
    </lineage>
</organism>
<dbReference type="GeneID" id="14692435"/>
<proteinExistence type="predicted"/>
<gene>
    <name evidence="3" type="ORF">PCYB_082460</name>
</gene>
<protein>
    <recommendedName>
        <fullName evidence="5">EF-hand domain-containing protein</fullName>
    </recommendedName>
</protein>
<dbReference type="SUPFAM" id="SSF47473">
    <property type="entry name" value="EF-hand"/>
    <property type="match status" value="1"/>
</dbReference>
<dbReference type="eggNOG" id="ENOG502SF2S">
    <property type="taxonomic scope" value="Eukaryota"/>
</dbReference>
<reference evidence="3 4" key="1">
    <citation type="journal article" date="2012" name="Nat. Genet.">
        <title>Plasmodium cynomolgi genome sequences provide insight into Plasmodium vivax and the monkey malaria clade.</title>
        <authorList>
            <person name="Tachibana S."/>
            <person name="Sullivan S.A."/>
            <person name="Kawai S."/>
            <person name="Nakamura S."/>
            <person name="Kim H.R."/>
            <person name="Goto N."/>
            <person name="Arisue N."/>
            <person name="Palacpac N.M.Q."/>
            <person name="Honma H."/>
            <person name="Yagi M."/>
            <person name="Tougan T."/>
            <person name="Katakai Y."/>
            <person name="Kaneko O."/>
            <person name="Mita T."/>
            <person name="Kita K."/>
            <person name="Yasutomi Y."/>
            <person name="Sutton P.L."/>
            <person name="Shakhbatyan R."/>
            <person name="Horii T."/>
            <person name="Yasunaga T."/>
            <person name="Barnwell J.W."/>
            <person name="Escalante A.A."/>
            <person name="Carlton J.M."/>
            <person name="Tanabe K."/>
        </authorList>
    </citation>
    <scope>NUCLEOTIDE SEQUENCE [LARGE SCALE GENOMIC DNA]</scope>
    <source>
        <strain evidence="3 4">B</strain>
    </source>
</reference>
<feature type="coiled-coil region" evidence="1">
    <location>
        <begin position="124"/>
        <end position="153"/>
    </location>
</feature>
<dbReference type="Gene3D" id="1.10.238.10">
    <property type="entry name" value="EF-hand"/>
    <property type="match status" value="1"/>
</dbReference>
<dbReference type="EMBL" id="DF157100">
    <property type="protein sequence ID" value="GAB66085.1"/>
    <property type="molecule type" value="Genomic_DNA"/>
</dbReference>
<dbReference type="KEGG" id="pcy:PCYB_082460"/>
<evidence type="ECO:0000256" key="1">
    <source>
        <dbReference type="SAM" id="Coils"/>
    </source>
</evidence>
<dbReference type="Proteomes" id="UP000006319">
    <property type="component" value="Chromosome 8"/>
</dbReference>
<evidence type="ECO:0000313" key="3">
    <source>
        <dbReference type="EMBL" id="GAB66085.1"/>
    </source>
</evidence>
<accession>K6UV24</accession>
<dbReference type="PhylomeDB" id="K6UV24"/>
<dbReference type="OMA" id="FACYENE"/>
<keyword evidence="1" id="KW-0175">Coiled coil</keyword>
<dbReference type="AlphaFoldDB" id="K6UV24"/>
<feature type="compositionally biased region" description="Polar residues" evidence="2">
    <location>
        <begin position="281"/>
        <end position="302"/>
    </location>
</feature>
<name>K6UV24_PLACD</name>
<sequence length="794" mass="94148">MEERTELLVGIIKQWTSNYKVTFYHQNENESIAKCTVNATFTITEVGPIGMNSFGGEPPIGDKYFVTFKFENENLARTVDMGLNCEAWIDKLIKDKEKLRNNLDLSSEFMRTRFIKPADEESIEAILQKIKDEKEADRKRKEEEKQLQEKKKTFVKPDKLLHKKTFFDETLELDKISSKANLNIDHGSSELARGSTKNVDNEKLNEALSFLKLNLSFYFADVDIKKKGKLKQEHYVEILKMVNHKMCVSHRRLESHVRGEDKSEPNEIPPERYLFYESNEEVSTNTDDNSSNGEFSDTSNIYKENKKGTNKKTTSIDDKKKLGELFNVNNKEIDLIKDISIYKNNMFNGNNIFYEFKSVPTNSEFFLFDQDNQFYSYIYTDNYYDFLLYISYADEEDNGCVCYNNYLHAIPTYLYELKRNREHFETIPFDSLLLYKQLIFACYENELNFMYETFLQEFRKYDLSDSGFIHRSQLKKVLLRNEHIVSRQEYKLLLRVFSYNDDNYVYYRNVREMVLRLRFEGIRNSIFERNAKMLHKYLCEELIKHNLKGKKKIHIFDCKNVLDSCNKIYLNKNIIHIILSSLNFDQNLELDVVTFLRVSITIIINSIKLETIQKIYNSINDDKQKKEEFKKDSEGGYKGKGSSKKSEKTNIPALELVERTLTKLFKVLDEKNEDHLKIIDFIETLLESNQKKKIIDIKEICKLSKYELQGFVAEIDTDTKGGSYPKDQIKDNRNFDFYKNKKIHYSSHIHKWCSKTYQIRSCKYYSYFFNYPDDLIEIDDELNKKLLFCEEEKE</sequence>
<evidence type="ECO:0000313" key="4">
    <source>
        <dbReference type="Proteomes" id="UP000006319"/>
    </source>
</evidence>
<keyword evidence="4" id="KW-1185">Reference proteome</keyword>